<organism evidence="1 2">
    <name type="scientific">Massilia solisilvae</name>
    <dbReference type="NCBI Taxonomy" id="1811225"/>
    <lineage>
        <taxon>Bacteria</taxon>
        <taxon>Pseudomonadati</taxon>
        <taxon>Pseudomonadota</taxon>
        <taxon>Betaproteobacteria</taxon>
        <taxon>Burkholderiales</taxon>
        <taxon>Oxalobacteraceae</taxon>
        <taxon>Telluria group</taxon>
        <taxon>Massilia</taxon>
    </lineage>
</organism>
<comment type="caution">
    <text evidence="1">The sequence shown here is derived from an EMBL/GenBank/DDBJ whole genome shotgun (WGS) entry which is preliminary data.</text>
</comment>
<protein>
    <submittedName>
        <fullName evidence="1">Uncharacterized protein</fullName>
    </submittedName>
</protein>
<reference evidence="1 2" key="1">
    <citation type="submission" date="2022-08" db="EMBL/GenBank/DDBJ databases">
        <title>Reclassification of Massilia species as members of the genera Telluria, Duganella, Pseudoduganella, Mokoshia gen. nov. and Zemynaea gen. nov. using orthogonal and non-orthogonal genome-based approaches.</title>
        <authorList>
            <person name="Bowman J.P."/>
        </authorList>
    </citation>
    <scope>NUCLEOTIDE SEQUENCE [LARGE SCALE GENOMIC DNA]</scope>
    <source>
        <strain evidence="1 2">JCM 31607</strain>
    </source>
</reference>
<dbReference type="EMBL" id="JANUGV010000001">
    <property type="protein sequence ID" value="MCS0607933.1"/>
    <property type="molecule type" value="Genomic_DNA"/>
</dbReference>
<gene>
    <name evidence="1" type="ORF">NX773_07130</name>
</gene>
<keyword evidence="2" id="KW-1185">Reference proteome</keyword>
<evidence type="ECO:0000313" key="2">
    <source>
        <dbReference type="Proteomes" id="UP001205861"/>
    </source>
</evidence>
<dbReference type="Proteomes" id="UP001205861">
    <property type="component" value="Unassembled WGS sequence"/>
</dbReference>
<dbReference type="RefSeq" id="WP_258855615.1">
    <property type="nucleotide sequence ID" value="NZ_JANUGV010000001.1"/>
</dbReference>
<name>A0ABT2BHD8_9BURK</name>
<sequence length="55" mass="5544">MPEVPNDGTHLTSETAPVIDVTDSASVFAAQPTEIQTDPTEAELIGVPIAPAAAG</sequence>
<proteinExistence type="predicted"/>
<accession>A0ABT2BHD8</accession>
<evidence type="ECO:0000313" key="1">
    <source>
        <dbReference type="EMBL" id="MCS0607933.1"/>
    </source>
</evidence>